<dbReference type="PANTHER" id="PTHR37544:SF3">
    <property type="entry name" value="SPRAY"/>
    <property type="match status" value="1"/>
</dbReference>
<keyword evidence="1" id="KW-1133">Transmembrane helix</keyword>
<name>A0AAN9ULX6_9PEZI</name>
<reference evidence="2 3" key="1">
    <citation type="journal article" date="2023" name="PLoS ONE">
        <title>Cytospora paraplurivora sp. nov. isolated from orchards with fruit tree decline syndrome in Ontario, Canada.</title>
        <authorList>
            <person name="Ilyukhin E."/>
            <person name="Nguyen H.D.T."/>
            <person name="Castle A.J."/>
            <person name="Ellouze W."/>
        </authorList>
    </citation>
    <scope>NUCLEOTIDE SEQUENCE [LARGE SCALE GENOMIC DNA]</scope>
    <source>
        <strain evidence="2 3">FDS-564</strain>
    </source>
</reference>
<dbReference type="Proteomes" id="UP001320245">
    <property type="component" value="Unassembled WGS sequence"/>
</dbReference>
<comment type="caution">
    <text evidence="2">The sequence shown here is derived from an EMBL/GenBank/DDBJ whole genome shotgun (WGS) entry which is preliminary data.</text>
</comment>
<evidence type="ECO:0000256" key="1">
    <source>
        <dbReference type="SAM" id="Phobius"/>
    </source>
</evidence>
<proteinExistence type="predicted"/>
<dbReference type="PANTHER" id="PTHR37544">
    <property type="entry name" value="SPRAY-RELATED"/>
    <property type="match status" value="1"/>
</dbReference>
<feature type="transmembrane region" description="Helical" evidence="1">
    <location>
        <begin position="115"/>
        <end position="132"/>
    </location>
</feature>
<keyword evidence="3" id="KW-1185">Reference proteome</keyword>
<organism evidence="2 3">
    <name type="scientific">Cytospora paraplurivora</name>
    <dbReference type="NCBI Taxonomy" id="2898453"/>
    <lineage>
        <taxon>Eukaryota</taxon>
        <taxon>Fungi</taxon>
        <taxon>Dikarya</taxon>
        <taxon>Ascomycota</taxon>
        <taxon>Pezizomycotina</taxon>
        <taxon>Sordariomycetes</taxon>
        <taxon>Sordariomycetidae</taxon>
        <taxon>Diaporthales</taxon>
        <taxon>Cytosporaceae</taxon>
        <taxon>Cytospora</taxon>
    </lineage>
</organism>
<dbReference type="Pfam" id="PF11915">
    <property type="entry name" value="DUF3433"/>
    <property type="match status" value="2"/>
</dbReference>
<dbReference type="InterPro" id="IPR021840">
    <property type="entry name" value="DUF3433"/>
</dbReference>
<feature type="transmembrane region" description="Helical" evidence="1">
    <location>
        <begin position="937"/>
        <end position="957"/>
    </location>
</feature>
<sequence>MRAPVLCAVIVISLVLGGVIEFLAQKSQKQGGLALSLSEDEIPQSVNIAYLYMPTTIAVLYSLIWTWIDLDVRRMQPWFELSRSNGAKGDQSLLLDYPFEFLALVPVTAWKHRHWPVFIVGIVSMLVFWTITPLQGAIFGKQAVDLTQSVAMSITSGLMPVEEQAAAIDASILDTAYGITCEECQPLGGSLVELTTPSRLDDTAFNRSEFEFLLHAGFSSIVIARDYPDNLILDQYAKLYKTGISWPTTNMVGFAIGLHNGSLADFANTTILHQSYAAAHKLIFSSAISKLLSQSSNPGDRDGLVKYTLYGIVVSRPFSIAVECLLAIVAVLAAGLYYTIVRSTSHLDSDPDSTTSLFRMIQKEEIILSHFSDKDRLHGDDLKKTISSDRYHLEASDNTAGPMLHLLSCKQEAGSSDNVVTGTTAGSSSNIQSIRPKELRPAIGIIFILVLAAAIGVLAYLKHQEISMRGLVRPSQNFEVLQLLENYIPMVFSTLLEPFLTLLNRLLCVFQPYNDLLKGRSSPQSTIETKYDSLPPQLIIWRALKAGHYFLALLSVVVLLANVLSVGLGAIFNESPTSVSTTLSVTPLKLPSVSRSTMVPSGVLGNGPYFDHLYMVQTNLSADTLLPAWIDTQFFYLPFADSTAKDNTSAKYNAMTRGFGFEATCSLLPTSNISRSYVEYDFNVTTELGNQAIAVHHEDTPFGNSTACAPYAFVHYSEPTVGKYSQEIYSPLEQVSGETTTAEATAFCNKRLLLGWMRYDTAQPKVSPNTTFMECTTEMVSARFNVTVDGNGRILSSMRIGDYDNITDVIGSGSANLLSSANLLIGDSNRQSSGGLSLLAWHNNSLTTDWMNYYLKIADNTTDYVDPSKPLPNATSLIPTVEKMYQRIGAALLGANQDLFLDPANTTSANTTSANTTSILSAVIVTQETRIFMDNTAFIISLTILSIYLIVGVAFYARQRVIMLPRMPTTIGSAVAFVAASRAVRMYRGPEKGVKPEETYSFGRFVGVDGKTHIGIELDPYVVPLNPRSTWLGAGTWRRWRRRQAGATNEPANDGFEGMI</sequence>
<keyword evidence="1" id="KW-0472">Membrane</keyword>
<accession>A0AAN9ULX6</accession>
<evidence type="ECO:0000313" key="3">
    <source>
        <dbReference type="Proteomes" id="UP001320245"/>
    </source>
</evidence>
<keyword evidence="1" id="KW-0812">Transmembrane</keyword>
<dbReference type="AlphaFoldDB" id="A0AAN9ULX6"/>
<dbReference type="EMBL" id="JAJSPL020000001">
    <property type="protein sequence ID" value="KAK7749491.1"/>
    <property type="molecule type" value="Genomic_DNA"/>
</dbReference>
<gene>
    <name evidence="2" type="ORF">SLS53_000066</name>
</gene>
<protein>
    <submittedName>
        <fullName evidence="2">Uncharacterized protein</fullName>
    </submittedName>
</protein>
<evidence type="ECO:0000313" key="2">
    <source>
        <dbReference type="EMBL" id="KAK7749491.1"/>
    </source>
</evidence>
<feature type="transmembrane region" description="Helical" evidence="1">
    <location>
        <begin position="320"/>
        <end position="340"/>
    </location>
</feature>
<feature type="transmembrane region" description="Helical" evidence="1">
    <location>
        <begin position="442"/>
        <end position="461"/>
    </location>
</feature>
<feature type="transmembrane region" description="Helical" evidence="1">
    <location>
        <begin position="549"/>
        <end position="572"/>
    </location>
</feature>
<feature type="transmembrane region" description="Helical" evidence="1">
    <location>
        <begin position="48"/>
        <end position="70"/>
    </location>
</feature>